<dbReference type="InterPro" id="IPR036280">
    <property type="entry name" value="Multihaem_cyt_sf"/>
</dbReference>
<dbReference type="EMBL" id="CP012333">
    <property type="protein sequence ID" value="AKV02299.1"/>
    <property type="molecule type" value="Genomic_DNA"/>
</dbReference>
<proteinExistence type="predicted"/>
<dbReference type="AlphaFoldDB" id="A0A0K1Q988"/>
<evidence type="ECO:0000313" key="1">
    <source>
        <dbReference type="EMBL" id="AKV02299.1"/>
    </source>
</evidence>
<dbReference type="KEGG" id="llu:AKJ09_08962"/>
<organism evidence="1 2">
    <name type="scientific">Labilithrix luteola</name>
    <dbReference type="NCBI Taxonomy" id="1391654"/>
    <lineage>
        <taxon>Bacteria</taxon>
        <taxon>Pseudomonadati</taxon>
        <taxon>Myxococcota</taxon>
        <taxon>Polyangia</taxon>
        <taxon>Polyangiales</taxon>
        <taxon>Labilitrichaceae</taxon>
        <taxon>Labilithrix</taxon>
    </lineage>
</organism>
<reference evidence="1 2" key="1">
    <citation type="submission" date="2015-08" db="EMBL/GenBank/DDBJ databases">
        <authorList>
            <person name="Babu N.S."/>
            <person name="Beckwith C.J."/>
            <person name="Beseler K.G."/>
            <person name="Brison A."/>
            <person name="Carone J.V."/>
            <person name="Caskin T.P."/>
            <person name="Diamond M."/>
            <person name="Durham M.E."/>
            <person name="Foxe J.M."/>
            <person name="Go M."/>
            <person name="Henderson B.A."/>
            <person name="Jones I.B."/>
            <person name="McGettigan J.A."/>
            <person name="Micheletti S.J."/>
            <person name="Nasrallah M.E."/>
            <person name="Ortiz D."/>
            <person name="Piller C.R."/>
            <person name="Privatt S.R."/>
            <person name="Schneider S.L."/>
            <person name="Sharp S."/>
            <person name="Smith T.C."/>
            <person name="Stanton J.D."/>
            <person name="Ullery H.E."/>
            <person name="Wilson R.J."/>
            <person name="Serrano M.G."/>
            <person name="Buck G."/>
            <person name="Lee V."/>
            <person name="Wang Y."/>
            <person name="Carvalho R."/>
            <person name="Voegtly L."/>
            <person name="Shi R."/>
            <person name="Duckworth R."/>
            <person name="Johnson A."/>
            <person name="Loviza R."/>
            <person name="Walstead R."/>
            <person name="Shah Z."/>
            <person name="Kiflezghi M."/>
            <person name="Wade K."/>
            <person name="Ball S.L."/>
            <person name="Bradley K.W."/>
            <person name="Asai D.J."/>
            <person name="Bowman C.A."/>
            <person name="Russell D.A."/>
            <person name="Pope W.H."/>
            <person name="Jacobs-Sera D."/>
            <person name="Hendrix R.W."/>
            <person name="Hatfull G.F."/>
        </authorList>
    </citation>
    <scope>NUCLEOTIDE SEQUENCE [LARGE SCALE GENOMIC DNA]</scope>
    <source>
        <strain evidence="1 2">DSM 27648</strain>
    </source>
</reference>
<gene>
    <name evidence="1" type="ORF">AKJ09_08962</name>
</gene>
<dbReference type="Proteomes" id="UP000064967">
    <property type="component" value="Chromosome"/>
</dbReference>
<protein>
    <submittedName>
        <fullName evidence="1">Uncharacterized protein</fullName>
    </submittedName>
</protein>
<dbReference type="PATRIC" id="fig|1391654.3.peg.9079"/>
<keyword evidence="2" id="KW-1185">Reference proteome</keyword>
<dbReference type="CDD" id="cd08168">
    <property type="entry name" value="Cytochrom_C3"/>
    <property type="match status" value="1"/>
</dbReference>
<evidence type="ECO:0000313" key="2">
    <source>
        <dbReference type="Proteomes" id="UP000064967"/>
    </source>
</evidence>
<accession>A0A0K1Q988</accession>
<name>A0A0K1Q988_9BACT</name>
<dbReference type="SUPFAM" id="SSF48695">
    <property type="entry name" value="Multiheme cytochromes"/>
    <property type="match status" value="1"/>
</dbReference>
<dbReference type="STRING" id="1391654.AKJ09_08962"/>
<sequence>MAVLASVAVACSTVSAPSTNTVEEEEELAQQQSALVTQGPTTTATPIGLALEYKNGVGLPLKVRAGQTFYLEQIDLSTSVFSKVDEGLAGLKREGDFKNADWNKLQLEESDFQQLTDSEGRLTRSRFYRNAKWMTQPSTFIIEQVDDRGIPLSAPIVADAGKDGKRKTGDHFWVRRFRGIQWTRGCASRTDCSGAYEHEQEANIELRNSMDQKSTFTLHPRATKLRMRWTQNATQVYETPIEQIANPPFDYGFSIDVETLTPPGPGGYYDAGQSVSFRFTLKDGSGNRLHPQGSIPSYNDVIFGPNEAGIQYYRAFFDNTWVFWRRKHRERTLIAHLMGPEQNIQPMRSVIPLDELLGQDVQNVGVLERDGVFDQWKVFPTTDGVFGGAFDPNHAGWDVPGSDVYTFKLPANAPAGTYRMTMKGRRTYYGEDIAYTRRVDIQVGSTTKTTATLTTGGCQNCHTGGGAFAEVLHRNPDRATCVGCHAPLAVEHDAPIHSRVHFIHSRSNRFDGDVQKCTTCHLNEGGTKFVSKAACLSCHKSYPADHVTKFGPITNMYVGGGEESFGRCTENCHTEPHPGSGF</sequence>
<dbReference type="Gene3D" id="1.10.1130.10">
    <property type="entry name" value="Flavocytochrome C3, Chain A"/>
    <property type="match status" value="1"/>
</dbReference>